<evidence type="ECO:0000313" key="8">
    <source>
        <dbReference type="EMBL" id="PWQ93625.1"/>
    </source>
</evidence>
<evidence type="ECO:0000256" key="5">
    <source>
        <dbReference type="ARBA" id="ARBA00022989"/>
    </source>
</evidence>
<keyword evidence="5 7" id="KW-1133">Transmembrane helix</keyword>
<feature type="transmembrane region" description="Helical" evidence="7">
    <location>
        <begin position="28"/>
        <end position="45"/>
    </location>
</feature>
<proteinExistence type="inferred from homology"/>
<protein>
    <submittedName>
        <fullName evidence="8">Cation transporter</fullName>
    </submittedName>
</protein>
<accession>A0A317C4Q3</accession>
<evidence type="ECO:0000256" key="1">
    <source>
        <dbReference type="ARBA" id="ARBA00004651"/>
    </source>
</evidence>
<organism evidence="8 9">
    <name type="scientific">Leucothrix arctica</name>
    <dbReference type="NCBI Taxonomy" id="1481894"/>
    <lineage>
        <taxon>Bacteria</taxon>
        <taxon>Pseudomonadati</taxon>
        <taxon>Pseudomonadota</taxon>
        <taxon>Gammaproteobacteria</taxon>
        <taxon>Thiotrichales</taxon>
        <taxon>Thiotrichaceae</taxon>
        <taxon>Leucothrix</taxon>
    </lineage>
</organism>
<dbReference type="RefSeq" id="WP_109825612.1">
    <property type="nucleotide sequence ID" value="NZ_QGKL01000042.1"/>
</dbReference>
<evidence type="ECO:0000256" key="4">
    <source>
        <dbReference type="ARBA" id="ARBA00022692"/>
    </source>
</evidence>
<comment type="similarity">
    <text evidence="2">Belongs to the CPA3 antiporters (TC 2.A.63) subunit E family.</text>
</comment>
<keyword evidence="6 7" id="KW-0472">Membrane</keyword>
<keyword evidence="9" id="KW-1185">Reference proteome</keyword>
<keyword evidence="4 7" id="KW-0812">Transmembrane</keyword>
<dbReference type="PANTHER" id="PTHR34584">
    <property type="entry name" value="NA(+)/H(+) ANTIPORTER SUBUNIT E1"/>
    <property type="match status" value="1"/>
</dbReference>
<dbReference type="Pfam" id="PF01899">
    <property type="entry name" value="MNHE"/>
    <property type="match status" value="1"/>
</dbReference>
<reference evidence="8 9" key="1">
    <citation type="submission" date="2018-05" db="EMBL/GenBank/DDBJ databases">
        <title>Leucothrix arctica sp. nov., isolated from Arctic seawater.</title>
        <authorList>
            <person name="Choi A."/>
            <person name="Baek K."/>
        </authorList>
    </citation>
    <scope>NUCLEOTIDE SEQUENCE [LARGE SCALE GENOMIC DNA]</scope>
    <source>
        <strain evidence="8 9">IMCC9719</strain>
    </source>
</reference>
<feature type="transmembrane region" description="Helical" evidence="7">
    <location>
        <begin position="5"/>
        <end position="22"/>
    </location>
</feature>
<gene>
    <name evidence="8" type="ORF">DKT75_18595</name>
</gene>
<dbReference type="EMBL" id="QGKL01000042">
    <property type="protein sequence ID" value="PWQ93625.1"/>
    <property type="molecule type" value="Genomic_DNA"/>
</dbReference>
<comment type="caution">
    <text evidence="8">The sequence shown here is derived from an EMBL/GenBank/DDBJ whole genome shotgun (WGS) entry which is preliminary data.</text>
</comment>
<evidence type="ECO:0000256" key="7">
    <source>
        <dbReference type="SAM" id="Phobius"/>
    </source>
</evidence>
<dbReference type="GO" id="GO:0008324">
    <property type="term" value="F:monoatomic cation transmembrane transporter activity"/>
    <property type="evidence" value="ECO:0007669"/>
    <property type="project" value="InterPro"/>
</dbReference>
<comment type="subcellular location">
    <subcellularLocation>
        <location evidence="1">Cell membrane</location>
        <topology evidence="1">Multi-pass membrane protein</topology>
    </subcellularLocation>
</comment>
<dbReference type="PANTHER" id="PTHR34584:SF1">
    <property type="entry name" value="NA(+)_H(+) ANTIPORTER SUBUNIT E1"/>
    <property type="match status" value="1"/>
</dbReference>
<evidence type="ECO:0000256" key="3">
    <source>
        <dbReference type="ARBA" id="ARBA00022475"/>
    </source>
</evidence>
<keyword evidence="3" id="KW-1003">Cell membrane</keyword>
<sequence>MPYRYLLIIGLTLFWLLLSGYWTNPLILALGAASVALATWIAMRIESKYAFKDKGVSILLRQHTFWPWLSLEIVKSNIAVLKCIWMPKTYPISPIIRQLKMEPESRIARTLYANAITLTPGTVTIEVRDTDILIYALLEDAMEDLEEGEMGRRVHKLEGNK</sequence>
<name>A0A317C4Q3_9GAMM</name>
<dbReference type="Proteomes" id="UP000245506">
    <property type="component" value="Unassembled WGS sequence"/>
</dbReference>
<evidence type="ECO:0000313" key="9">
    <source>
        <dbReference type="Proteomes" id="UP000245506"/>
    </source>
</evidence>
<evidence type="ECO:0000256" key="6">
    <source>
        <dbReference type="ARBA" id="ARBA00023136"/>
    </source>
</evidence>
<dbReference type="GO" id="GO:0005886">
    <property type="term" value="C:plasma membrane"/>
    <property type="evidence" value="ECO:0007669"/>
    <property type="project" value="UniProtKB-SubCell"/>
</dbReference>
<dbReference type="OrthoDB" id="9807187at2"/>
<dbReference type="InterPro" id="IPR002758">
    <property type="entry name" value="Cation_antiport_E"/>
</dbReference>
<dbReference type="AlphaFoldDB" id="A0A317C4Q3"/>
<evidence type="ECO:0000256" key="2">
    <source>
        <dbReference type="ARBA" id="ARBA00006228"/>
    </source>
</evidence>